<proteinExistence type="predicted"/>
<dbReference type="Gene3D" id="1.10.8.60">
    <property type="match status" value="1"/>
</dbReference>
<dbReference type="Gene3D" id="1.10.10.60">
    <property type="entry name" value="Homeodomain-like"/>
    <property type="match status" value="1"/>
</dbReference>
<dbReference type="SUPFAM" id="SSF55785">
    <property type="entry name" value="PYP-like sensor domain (PAS domain)"/>
    <property type="match status" value="1"/>
</dbReference>
<evidence type="ECO:0000256" key="5">
    <source>
        <dbReference type="ARBA" id="ARBA00023125"/>
    </source>
</evidence>
<dbReference type="InterPro" id="IPR025943">
    <property type="entry name" value="Sigma_54_int_dom_ATP-bd_2"/>
</dbReference>
<dbReference type="InterPro" id="IPR000700">
    <property type="entry name" value="PAS-assoc_C"/>
</dbReference>
<evidence type="ECO:0000256" key="2">
    <source>
        <dbReference type="ARBA" id="ARBA00022797"/>
    </source>
</evidence>
<keyword evidence="3" id="KW-0067">ATP-binding</keyword>
<feature type="domain" description="PAS" evidence="9">
    <location>
        <begin position="18"/>
        <end position="69"/>
    </location>
</feature>
<evidence type="ECO:0000313" key="11">
    <source>
        <dbReference type="EMBL" id="MFC7394772.1"/>
    </source>
</evidence>
<keyword evidence="2" id="KW-0058">Aromatic hydrocarbons catabolism</keyword>
<dbReference type="SUPFAM" id="SSF46689">
    <property type="entry name" value="Homeodomain-like"/>
    <property type="match status" value="1"/>
</dbReference>
<dbReference type="Pfam" id="PF25601">
    <property type="entry name" value="AAA_lid_14"/>
    <property type="match status" value="1"/>
</dbReference>
<dbReference type="RefSeq" id="WP_380968591.1">
    <property type="nucleotide sequence ID" value="NZ_JBHTCO010000039.1"/>
</dbReference>
<dbReference type="EMBL" id="JBHTCO010000039">
    <property type="protein sequence ID" value="MFC7394772.1"/>
    <property type="molecule type" value="Genomic_DNA"/>
</dbReference>
<dbReference type="SMART" id="SM00382">
    <property type="entry name" value="AAA"/>
    <property type="match status" value="1"/>
</dbReference>
<reference evidence="12" key="1">
    <citation type="journal article" date="2019" name="Int. J. Syst. Evol. Microbiol.">
        <title>The Global Catalogue of Microorganisms (GCM) 10K type strain sequencing project: providing services to taxonomists for standard genome sequencing and annotation.</title>
        <authorList>
            <consortium name="The Broad Institute Genomics Platform"/>
            <consortium name="The Broad Institute Genome Sequencing Center for Infectious Disease"/>
            <person name="Wu L."/>
            <person name="Ma J."/>
        </authorList>
    </citation>
    <scope>NUCLEOTIDE SEQUENCE [LARGE SCALE GENOMIC DNA]</scope>
    <source>
        <strain evidence="12">CGMCC 1.16305</strain>
    </source>
</reference>
<evidence type="ECO:0000256" key="1">
    <source>
        <dbReference type="ARBA" id="ARBA00022741"/>
    </source>
</evidence>
<keyword evidence="4" id="KW-0805">Transcription regulation</keyword>
<dbReference type="PROSITE" id="PS00688">
    <property type="entry name" value="SIGMA54_INTERACT_3"/>
    <property type="match status" value="1"/>
</dbReference>
<dbReference type="InterPro" id="IPR013767">
    <property type="entry name" value="PAS_fold"/>
</dbReference>
<dbReference type="PROSITE" id="PS00676">
    <property type="entry name" value="SIGMA54_INTERACT_2"/>
    <property type="match status" value="1"/>
</dbReference>
<dbReference type="Gene3D" id="3.40.50.300">
    <property type="entry name" value="P-loop containing nucleotide triphosphate hydrolases"/>
    <property type="match status" value="1"/>
</dbReference>
<evidence type="ECO:0000256" key="3">
    <source>
        <dbReference type="ARBA" id="ARBA00022840"/>
    </source>
</evidence>
<dbReference type="CDD" id="cd00130">
    <property type="entry name" value="PAS"/>
    <property type="match status" value="1"/>
</dbReference>
<dbReference type="InterPro" id="IPR000014">
    <property type="entry name" value="PAS"/>
</dbReference>
<organism evidence="11 12">
    <name type="scientific">Scopulibacillus cellulosilyticus</name>
    <dbReference type="NCBI Taxonomy" id="2665665"/>
    <lineage>
        <taxon>Bacteria</taxon>
        <taxon>Bacillati</taxon>
        <taxon>Bacillota</taxon>
        <taxon>Bacilli</taxon>
        <taxon>Bacillales</taxon>
        <taxon>Sporolactobacillaceae</taxon>
        <taxon>Scopulibacillus</taxon>
    </lineage>
</organism>
<dbReference type="InterPro" id="IPR025944">
    <property type="entry name" value="Sigma_54_int_dom_CS"/>
</dbReference>
<keyword evidence="12" id="KW-1185">Reference proteome</keyword>
<dbReference type="InterPro" id="IPR035965">
    <property type="entry name" value="PAS-like_dom_sf"/>
</dbReference>
<dbReference type="InterPro" id="IPR003593">
    <property type="entry name" value="AAA+_ATPase"/>
</dbReference>
<dbReference type="PROSITE" id="PS50112">
    <property type="entry name" value="PAS"/>
    <property type="match status" value="1"/>
</dbReference>
<dbReference type="InterPro" id="IPR027417">
    <property type="entry name" value="P-loop_NTPase"/>
</dbReference>
<keyword evidence="1" id="KW-0547">Nucleotide-binding</keyword>
<dbReference type="PROSITE" id="PS50045">
    <property type="entry name" value="SIGMA54_INTERACT_4"/>
    <property type="match status" value="1"/>
</dbReference>
<gene>
    <name evidence="11" type="ORF">ACFQRG_17760</name>
</gene>
<feature type="domain" description="Sigma-54 factor interaction" evidence="8">
    <location>
        <begin position="159"/>
        <end position="388"/>
    </location>
</feature>
<comment type="caution">
    <text evidence="11">The sequence shown here is derived from an EMBL/GenBank/DDBJ whole genome shotgun (WGS) entry which is preliminary data.</text>
</comment>
<dbReference type="Pfam" id="PF00158">
    <property type="entry name" value="Sigma54_activat"/>
    <property type="match status" value="1"/>
</dbReference>
<evidence type="ECO:0000259" key="10">
    <source>
        <dbReference type="PROSITE" id="PS50113"/>
    </source>
</evidence>
<evidence type="ECO:0000259" key="9">
    <source>
        <dbReference type="PROSITE" id="PS50112"/>
    </source>
</evidence>
<feature type="domain" description="PAC" evidence="10">
    <location>
        <begin position="85"/>
        <end position="137"/>
    </location>
</feature>
<keyword evidence="6" id="KW-0804">Transcription</keyword>
<evidence type="ECO:0000259" key="8">
    <source>
        <dbReference type="PROSITE" id="PS50045"/>
    </source>
</evidence>
<dbReference type="PANTHER" id="PTHR32071">
    <property type="entry name" value="TRANSCRIPTIONAL REGULATORY PROTEIN"/>
    <property type="match status" value="1"/>
</dbReference>
<dbReference type="Pfam" id="PF18024">
    <property type="entry name" value="HTH_50"/>
    <property type="match status" value="1"/>
</dbReference>
<dbReference type="SUPFAM" id="SSF52540">
    <property type="entry name" value="P-loop containing nucleoside triphosphate hydrolases"/>
    <property type="match status" value="1"/>
</dbReference>
<dbReference type="Gene3D" id="3.30.450.20">
    <property type="entry name" value="PAS domain"/>
    <property type="match status" value="1"/>
</dbReference>
<dbReference type="InterPro" id="IPR058031">
    <property type="entry name" value="AAA_lid_NorR"/>
</dbReference>
<dbReference type="NCBIfam" id="TIGR00229">
    <property type="entry name" value="sensory_box"/>
    <property type="match status" value="1"/>
</dbReference>
<dbReference type="InterPro" id="IPR009057">
    <property type="entry name" value="Homeodomain-like_sf"/>
</dbReference>
<dbReference type="Pfam" id="PF00989">
    <property type="entry name" value="PAS"/>
    <property type="match status" value="1"/>
</dbReference>
<evidence type="ECO:0000256" key="6">
    <source>
        <dbReference type="ARBA" id="ARBA00023163"/>
    </source>
</evidence>
<protein>
    <recommendedName>
        <fullName evidence="7">HTH-type transcriptional regulatory protein TyrR</fullName>
    </recommendedName>
</protein>
<dbReference type="InterPro" id="IPR030828">
    <property type="entry name" value="HTH_TyrR"/>
</dbReference>
<dbReference type="PROSITE" id="PS50113">
    <property type="entry name" value="PAC"/>
    <property type="match status" value="1"/>
</dbReference>
<dbReference type="CDD" id="cd00009">
    <property type="entry name" value="AAA"/>
    <property type="match status" value="1"/>
</dbReference>
<dbReference type="InterPro" id="IPR002078">
    <property type="entry name" value="Sigma_54_int"/>
</dbReference>
<sequence length="484" mass="55138">MDLANQDLLDEISRLKEKNKQLRTIINFSSDGLYVVNNQGITLEVNKAYEEMTGISRKEVVGKNIRDLVFSDYFDRSAAYMALQSKQTTTIMQKIKKRKYFVATATPVFDEEKEVKMVVTSVRDLTYLNHLQNQLRKVEHINKKFPEYSLSLNQDASTIVFKSPQMRKIIESIKQISSFPTPVLITGPSGTGKEVLANLIHQLSSVNEKPFIKVNCAAIPPELFEAELFGYVSGSFTGARKEGKPGFFEQANNGTILLDEIGELPLTLQVKLLRVIQDQTITRIGDTKPKHLSFRLICSTNQDLMQLVREKKFREDLWYRINVVHLKIPPLHERKSDIGPLIEQILQNFCNEYHLEKQLLPQTLSILKNYSWPGNVRELKNIIEFLVISTSTTSISPSDLPEHIKNAWALELSSTEKEGLKLIKGTPSTENFSLKEAMKQFETRVILMALKSSKSIRAAASQLDIDHANLIRKMERLGITYHPS</sequence>
<evidence type="ECO:0000313" key="12">
    <source>
        <dbReference type="Proteomes" id="UP001596505"/>
    </source>
</evidence>
<keyword evidence="5" id="KW-0238">DNA-binding</keyword>
<dbReference type="Proteomes" id="UP001596505">
    <property type="component" value="Unassembled WGS sequence"/>
</dbReference>
<name>A0ABW2PZK8_9BACL</name>
<evidence type="ECO:0000256" key="7">
    <source>
        <dbReference type="ARBA" id="ARBA00029500"/>
    </source>
</evidence>
<evidence type="ECO:0000256" key="4">
    <source>
        <dbReference type="ARBA" id="ARBA00023015"/>
    </source>
</evidence>
<accession>A0ABW2PZK8</accession>
<dbReference type="SMART" id="SM00091">
    <property type="entry name" value="PAS"/>
    <property type="match status" value="1"/>
</dbReference>